<gene>
    <name evidence="2" type="ORF">S01H4_61000</name>
</gene>
<feature type="non-terminal residue" evidence="2">
    <location>
        <position position="131"/>
    </location>
</feature>
<feature type="transmembrane region" description="Helical" evidence="1">
    <location>
        <begin position="101"/>
        <end position="123"/>
    </location>
</feature>
<name>X1CI81_9ZZZZ</name>
<accession>X1CI81</accession>
<evidence type="ECO:0000313" key="2">
    <source>
        <dbReference type="EMBL" id="GAH07377.1"/>
    </source>
</evidence>
<feature type="transmembrane region" description="Helical" evidence="1">
    <location>
        <begin position="67"/>
        <end position="89"/>
    </location>
</feature>
<keyword evidence="1" id="KW-1133">Transmembrane helix</keyword>
<evidence type="ECO:0000256" key="1">
    <source>
        <dbReference type="SAM" id="Phobius"/>
    </source>
</evidence>
<proteinExistence type="predicted"/>
<keyword evidence="1" id="KW-0472">Membrane</keyword>
<protein>
    <recommendedName>
        <fullName evidence="3">Histidine kinase N-terminal 7TM region domain-containing protein</fullName>
    </recommendedName>
</protein>
<evidence type="ECO:0008006" key="3">
    <source>
        <dbReference type="Google" id="ProtNLM"/>
    </source>
</evidence>
<feature type="transmembrane region" description="Helical" evidence="1">
    <location>
        <begin position="6"/>
        <end position="31"/>
    </location>
</feature>
<sequence>MASGLNLLLGITTFLAGTLSLVNAILTLLYARRRKNRVIFIFSANWFLQAIFWFLDGIAHLTYTPLIMAISFVPHTIGVLCLFIYIELIEKENVSPVKVTILVVIILMYLFFSFVPLFVTSLIKEVSPFSS</sequence>
<comment type="caution">
    <text evidence="2">The sequence shown here is derived from an EMBL/GenBank/DDBJ whole genome shotgun (WGS) entry which is preliminary data.</text>
</comment>
<dbReference type="AlphaFoldDB" id="X1CI81"/>
<organism evidence="2">
    <name type="scientific">marine sediment metagenome</name>
    <dbReference type="NCBI Taxonomy" id="412755"/>
    <lineage>
        <taxon>unclassified sequences</taxon>
        <taxon>metagenomes</taxon>
        <taxon>ecological metagenomes</taxon>
    </lineage>
</organism>
<keyword evidence="1" id="KW-0812">Transmembrane</keyword>
<feature type="transmembrane region" description="Helical" evidence="1">
    <location>
        <begin position="38"/>
        <end position="55"/>
    </location>
</feature>
<reference evidence="2" key="1">
    <citation type="journal article" date="2014" name="Front. Microbiol.">
        <title>High frequency of phylogenetically diverse reductive dehalogenase-homologous genes in deep subseafloor sedimentary metagenomes.</title>
        <authorList>
            <person name="Kawai M."/>
            <person name="Futagami T."/>
            <person name="Toyoda A."/>
            <person name="Takaki Y."/>
            <person name="Nishi S."/>
            <person name="Hori S."/>
            <person name="Arai W."/>
            <person name="Tsubouchi T."/>
            <person name="Morono Y."/>
            <person name="Uchiyama I."/>
            <person name="Ito T."/>
            <person name="Fujiyama A."/>
            <person name="Inagaki F."/>
            <person name="Takami H."/>
        </authorList>
    </citation>
    <scope>NUCLEOTIDE SEQUENCE</scope>
    <source>
        <strain evidence="2">Expedition CK06-06</strain>
    </source>
</reference>
<dbReference type="EMBL" id="BART01036081">
    <property type="protein sequence ID" value="GAH07377.1"/>
    <property type="molecule type" value="Genomic_DNA"/>
</dbReference>